<dbReference type="InterPro" id="IPR028098">
    <property type="entry name" value="Glyco_trans_4-like_N"/>
</dbReference>
<comment type="caution">
    <text evidence="4">The sequence shown here is derived from an EMBL/GenBank/DDBJ whole genome shotgun (WGS) entry which is preliminary data.</text>
</comment>
<dbReference type="InterPro" id="IPR001296">
    <property type="entry name" value="Glyco_trans_1"/>
</dbReference>
<name>A0ABV9M1R2_9ALTE</name>
<keyword evidence="5" id="KW-1185">Reference proteome</keyword>
<dbReference type="Gene3D" id="3.40.50.2000">
    <property type="entry name" value="Glycogen Phosphorylase B"/>
    <property type="match status" value="2"/>
</dbReference>
<dbReference type="PANTHER" id="PTHR12526:SF630">
    <property type="entry name" value="GLYCOSYLTRANSFERASE"/>
    <property type="match status" value="1"/>
</dbReference>
<gene>
    <name evidence="4" type="ORF">ACFO4O_17700</name>
</gene>
<keyword evidence="4" id="KW-0328">Glycosyltransferase</keyword>
<keyword evidence="1" id="KW-0472">Membrane</keyword>
<dbReference type="CDD" id="cd03811">
    <property type="entry name" value="GT4_GT28_WabH-like"/>
    <property type="match status" value="1"/>
</dbReference>
<evidence type="ECO:0000313" key="5">
    <source>
        <dbReference type="Proteomes" id="UP001595897"/>
    </source>
</evidence>
<organism evidence="4 5">
    <name type="scientific">Glaciecola siphonariae</name>
    <dbReference type="NCBI Taxonomy" id="521012"/>
    <lineage>
        <taxon>Bacteria</taxon>
        <taxon>Pseudomonadati</taxon>
        <taxon>Pseudomonadota</taxon>
        <taxon>Gammaproteobacteria</taxon>
        <taxon>Alteromonadales</taxon>
        <taxon>Alteromonadaceae</taxon>
        <taxon>Glaciecola</taxon>
    </lineage>
</organism>
<reference evidence="5" key="1">
    <citation type="journal article" date="2019" name="Int. J. Syst. Evol. Microbiol.">
        <title>The Global Catalogue of Microorganisms (GCM) 10K type strain sequencing project: providing services to taxonomists for standard genome sequencing and annotation.</title>
        <authorList>
            <consortium name="The Broad Institute Genomics Platform"/>
            <consortium name="The Broad Institute Genome Sequencing Center for Infectious Disease"/>
            <person name="Wu L."/>
            <person name="Ma J."/>
        </authorList>
    </citation>
    <scope>NUCLEOTIDE SEQUENCE [LARGE SCALE GENOMIC DNA]</scope>
    <source>
        <strain evidence="5">KACC 12507</strain>
    </source>
</reference>
<sequence>MSKITIVLHDLRGGGAEKMMVRLANQMVEDGDYVDMVLITGGGQNKAYLDSRVRLTELDCARTLSAFIPLRKALKDIKPDAILAALTHINVITSIACFSLGWIKRLSVSERNAFSLDKQVNSDPVMKLTYFIAPFVYRLIPRPVIAVSKGVANDLISTTIVRPKDLVTAPNPVITKETIDAAKQAPKHEWLLDKTEKVIVAVGRLAYQKGFDMLLDAMFEINKTLSCRLIIFGEGELRAELQQQIDTLGLTQKVSMPGYTENPIAEMKAADLYVLSSRFEGSPNAIVEAISVGTPVVAFDCPHGAREILKDGEIGALVENQNAKMLEAAIQEGLSQNKLSPTEPILTVEQFTSENSAARYRELILS</sequence>
<evidence type="ECO:0000259" key="2">
    <source>
        <dbReference type="Pfam" id="PF00534"/>
    </source>
</evidence>
<dbReference type="PANTHER" id="PTHR12526">
    <property type="entry name" value="GLYCOSYLTRANSFERASE"/>
    <property type="match status" value="1"/>
</dbReference>
<keyword evidence="4" id="KW-0808">Transferase</keyword>
<feature type="domain" description="Glycosyltransferase subfamily 4-like N-terminal" evidence="3">
    <location>
        <begin position="14"/>
        <end position="175"/>
    </location>
</feature>
<dbReference type="GO" id="GO:0016757">
    <property type="term" value="F:glycosyltransferase activity"/>
    <property type="evidence" value="ECO:0007669"/>
    <property type="project" value="UniProtKB-KW"/>
</dbReference>
<proteinExistence type="predicted"/>
<dbReference type="Pfam" id="PF13439">
    <property type="entry name" value="Glyco_transf_4"/>
    <property type="match status" value="1"/>
</dbReference>
<dbReference type="Pfam" id="PF00534">
    <property type="entry name" value="Glycos_transf_1"/>
    <property type="match status" value="1"/>
</dbReference>
<evidence type="ECO:0000256" key="1">
    <source>
        <dbReference type="SAM" id="Phobius"/>
    </source>
</evidence>
<protein>
    <submittedName>
        <fullName evidence="4">Glycosyltransferase</fullName>
        <ecNumber evidence="4">2.4.-.-</ecNumber>
    </submittedName>
</protein>
<dbReference type="SUPFAM" id="SSF53756">
    <property type="entry name" value="UDP-Glycosyltransferase/glycogen phosphorylase"/>
    <property type="match status" value="1"/>
</dbReference>
<dbReference type="Proteomes" id="UP001595897">
    <property type="component" value="Unassembled WGS sequence"/>
</dbReference>
<dbReference type="EMBL" id="JBHSGU010000029">
    <property type="protein sequence ID" value="MFC4701984.1"/>
    <property type="molecule type" value="Genomic_DNA"/>
</dbReference>
<feature type="domain" description="Glycosyl transferase family 1" evidence="2">
    <location>
        <begin position="188"/>
        <end position="339"/>
    </location>
</feature>
<evidence type="ECO:0000313" key="4">
    <source>
        <dbReference type="EMBL" id="MFC4701984.1"/>
    </source>
</evidence>
<dbReference type="EC" id="2.4.-.-" evidence="4"/>
<accession>A0ABV9M1R2</accession>
<feature type="transmembrane region" description="Helical" evidence="1">
    <location>
        <begin position="81"/>
        <end position="103"/>
    </location>
</feature>
<dbReference type="RefSeq" id="WP_382410966.1">
    <property type="nucleotide sequence ID" value="NZ_JBHSGU010000029.1"/>
</dbReference>
<keyword evidence="1" id="KW-1133">Transmembrane helix</keyword>
<keyword evidence="1" id="KW-0812">Transmembrane</keyword>
<evidence type="ECO:0000259" key="3">
    <source>
        <dbReference type="Pfam" id="PF13439"/>
    </source>
</evidence>